<feature type="domain" description="HTH tetR-type" evidence="5">
    <location>
        <begin position="6"/>
        <end position="66"/>
    </location>
</feature>
<dbReference type="Gene3D" id="1.10.357.10">
    <property type="entry name" value="Tetracycline Repressor, domain 2"/>
    <property type="match status" value="1"/>
</dbReference>
<evidence type="ECO:0000313" key="6">
    <source>
        <dbReference type="EMBL" id="GGK97012.1"/>
    </source>
</evidence>
<evidence type="ECO:0000256" key="2">
    <source>
        <dbReference type="ARBA" id="ARBA00023125"/>
    </source>
</evidence>
<evidence type="ECO:0000313" key="8">
    <source>
        <dbReference type="Proteomes" id="UP000648535"/>
    </source>
</evidence>
<dbReference type="InterPro" id="IPR009057">
    <property type="entry name" value="Homeodomain-like_sf"/>
</dbReference>
<dbReference type="PANTHER" id="PTHR30055:SF238">
    <property type="entry name" value="MYCOFACTOCIN BIOSYNTHESIS TRANSCRIPTIONAL REGULATOR MFTR-RELATED"/>
    <property type="match status" value="1"/>
</dbReference>
<evidence type="ECO:0000256" key="4">
    <source>
        <dbReference type="PROSITE-ProRule" id="PRU00335"/>
    </source>
</evidence>
<organism evidence="6 8">
    <name type="scientific">Curtobacterium luteum</name>
    <dbReference type="NCBI Taxonomy" id="33881"/>
    <lineage>
        <taxon>Bacteria</taxon>
        <taxon>Bacillati</taxon>
        <taxon>Actinomycetota</taxon>
        <taxon>Actinomycetes</taxon>
        <taxon>Micrococcales</taxon>
        <taxon>Microbacteriaceae</taxon>
        <taxon>Curtobacterium</taxon>
    </lineage>
</organism>
<reference evidence="6" key="2">
    <citation type="submission" date="2020-09" db="EMBL/GenBank/DDBJ databases">
        <authorList>
            <person name="Sun Q."/>
            <person name="Ohkuma M."/>
        </authorList>
    </citation>
    <scope>NUCLEOTIDE SEQUENCE</scope>
    <source>
        <strain evidence="6">JCM 1480</strain>
    </source>
</reference>
<gene>
    <name evidence="6" type="ORF">GCM10009769_13950</name>
    <name evidence="7" type="ORF">JOE58_003260</name>
</gene>
<protein>
    <submittedName>
        <fullName evidence="7">AcrR family transcriptional regulator</fullName>
    </submittedName>
    <submittedName>
        <fullName evidence="6">TetR family transcriptional regulator</fullName>
    </submittedName>
</protein>
<reference evidence="6" key="1">
    <citation type="journal article" date="2014" name="Int. J. Syst. Evol. Microbiol.">
        <title>Complete genome sequence of Corynebacterium casei LMG S-19264T (=DSM 44701T), isolated from a smear-ripened cheese.</title>
        <authorList>
            <consortium name="US DOE Joint Genome Institute (JGI-PGF)"/>
            <person name="Walter F."/>
            <person name="Albersmeier A."/>
            <person name="Kalinowski J."/>
            <person name="Ruckert C."/>
        </authorList>
    </citation>
    <scope>NUCLEOTIDE SEQUENCE</scope>
    <source>
        <strain evidence="6">JCM 1480</strain>
    </source>
</reference>
<dbReference type="Proteomes" id="UP000746584">
    <property type="component" value="Unassembled WGS sequence"/>
</dbReference>
<keyword evidence="2 4" id="KW-0238">DNA-binding</keyword>
<dbReference type="PANTHER" id="PTHR30055">
    <property type="entry name" value="HTH-TYPE TRANSCRIPTIONAL REGULATOR RUTR"/>
    <property type="match status" value="1"/>
</dbReference>
<keyword evidence="3" id="KW-0804">Transcription</keyword>
<dbReference type="EMBL" id="JAFBCG010000001">
    <property type="protein sequence ID" value="MBM7804009.1"/>
    <property type="molecule type" value="Genomic_DNA"/>
</dbReference>
<dbReference type="InterPro" id="IPR001647">
    <property type="entry name" value="HTH_TetR"/>
</dbReference>
<keyword evidence="1" id="KW-0805">Transcription regulation</keyword>
<dbReference type="InterPro" id="IPR050109">
    <property type="entry name" value="HTH-type_TetR-like_transc_reg"/>
</dbReference>
<reference evidence="7 9" key="3">
    <citation type="submission" date="2021-01" db="EMBL/GenBank/DDBJ databases">
        <title>Sequencing the genomes of 1000 actinobacteria strains.</title>
        <authorList>
            <person name="Klenk H.-P."/>
        </authorList>
    </citation>
    <scope>NUCLEOTIDE SEQUENCE [LARGE SCALE GENOMIC DNA]</scope>
    <source>
        <strain evidence="7 9">DSM 20542</strain>
    </source>
</reference>
<dbReference type="PROSITE" id="PS50977">
    <property type="entry name" value="HTH_TETR_2"/>
    <property type="match status" value="1"/>
</dbReference>
<proteinExistence type="predicted"/>
<sequence>MARWQPDPRGRLLRAALDLFAEQGYDATTAAQIAERAGLTKATLFRQFPDKREILFQGQAATLETIRRVVRDAPADLTDLAVVDAVLDALTAAHTPEQQDIGAAITALTRAHEALRERYVYKRFVVTETLEVALRGRGVPGPRAALLAETSIRAYWDGFTVWTTARAGAALGPFVHDAVRAVREAATEVTRL</sequence>
<dbReference type="GO" id="GO:0000976">
    <property type="term" value="F:transcription cis-regulatory region binding"/>
    <property type="evidence" value="ECO:0007669"/>
    <property type="project" value="TreeGrafter"/>
</dbReference>
<dbReference type="EMBL" id="BMOI01000005">
    <property type="protein sequence ID" value="GGK97012.1"/>
    <property type="molecule type" value="Genomic_DNA"/>
</dbReference>
<comment type="caution">
    <text evidence="6">The sequence shown here is derived from an EMBL/GenBank/DDBJ whole genome shotgun (WGS) entry which is preliminary data.</text>
</comment>
<evidence type="ECO:0000313" key="7">
    <source>
        <dbReference type="EMBL" id="MBM7804009.1"/>
    </source>
</evidence>
<dbReference type="Pfam" id="PF00440">
    <property type="entry name" value="TetR_N"/>
    <property type="match status" value="1"/>
</dbReference>
<dbReference type="AlphaFoldDB" id="A0A8H9G938"/>
<dbReference type="PRINTS" id="PR00455">
    <property type="entry name" value="HTHTETR"/>
</dbReference>
<accession>A0A8H9G938</accession>
<evidence type="ECO:0000259" key="5">
    <source>
        <dbReference type="PROSITE" id="PS50977"/>
    </source>
</evidence>
<dbReference type="SUPFAM" id="SSF46689">
    <property type="entry name" value="Homeodomain-like"/>
    <property type="match status" value="1"/>
</dbReference>
<evidence type="ECO:0000256" key="3">
    <source>
        <dbReference type="ARBA" id="ARBA00023163"/>
    </source>
</evidence>
<dbReference type="GO" id="GO:0003700">
    <property type="term" value="F:DNA-binding transcription factor activity"/>
    <property type="evidence" value="ECO:0007669"/>
    <property type="project" value="TreeGrafter"/>
</dbReference>
<keyword evidence="9" id="KW-1185">Reference proteome</keyword>
<name>A0A8H9G938_9MICO</name>
<evidence type="ECO:0000256" key="1">
    <source>
        <dbReference type="ARBA" id="ARBA00023015"/>
    </source>
</evidence>
<evidence type="ECO:0000313" key="9">
    <source>
        <dbReference type="Proteomes" id="UP000746584"/>
    </source>
</evidence>
<dbReference type="Proteomes" id="UP000648535">
    <property type="component" value="Unassembled WGS sequence"/>
</dbReference>
<dbReference type="RefSeq" id="WP_175327263.1">
    <property type="nucleotide sequence ID" value="NZ_BMOI01000005.1"/>
</dbReference>
<feature type="DNA-binding region" description="H-T-H motif" evidence="4">
    <location>
        <begin position="29"/>
        <end position="48"/>
    </location>
</feature>